<evidence type="ECO:0000313" key="3">
    <source>
        <dbReference type="Proteomes" id="UP000683507"/>
    </source>
</evidence>
<dbReference type="RefSeq" id="WP_258541567.1">
    <property type="nucleotide sequence ID" value="NZ_OU015584.1"/>
</dbReference>
<dbReference type="KEGG" id="ptan:CRYO30217_01367"/>
<reference evidence="2" key="1">
    <citation type="submission" date="2021-04" db="EMBL/GenBank/DDBJ databases">
        <authorList>
            <person name="Rodrigo-Torres L."/>
            <person name="Arahal R. D."/>
            <person name="Lucena T."/>
        </authorList>
    </citation>
    <scope>NUCLEOTIDE SEQUENCE</scope>
    <source>
        <strain evidence="2">AS29M-1</strain>
    </source>
</reference>
<keyword evidence="1" id="KW-0732">Signal</keyword>
<sequence>MKVLYTLIFVLSVAAIQAQDTLSECYAKTRGSKSISLSYFGEMITHPGLKIGYNHQLHLKIHHKKRKSEKMDEYIYVRRSYLLGISAGGFNHNRYQSGYFTVLEPKYRVESKSGLFYEMGLGGGYMKTLTPSIYVENGDLKEKYFHNDYFITSISASIGRNMSLSRNVPLEWLIKPQFIYALPNFPKGVGYFVLEIGVSYNLKALL</sequence>
<name>A0A916NBB2_9FLAO</name>
<gene>
    <name evidence="2" type="ORF">CRYO30217_01367</name>
</gene>
<evidence type="ECO:0008006" key="4">
    <source>
        <dbReference type="Google" id="ProtNLM"/>
    </source>
</evidence>
<feature type="chain" id="PRO_5037196736" description="DUF3575 domain-containing protein" evidence="1">
    <location>
        <begin position="19"/>
        <end position="206"/>
    </location>
</feature>
<evidence type="ECO:0000256" key="1">
    <source>
        <dbReference type="SAM" id="SignalP"/>
    </source>
</evidence>
<keyword evidence="3" id="KW-1185">Reference proteome</keyword>
<dbReference type="Proteomes" id="UP000683507">
    <property type="component" value="Chromosome"/>
</dbReference>
<accession>A0A916NBB2</accession>
<evidence type="ECO:0000313" key="2">
    <source>
        <dbReference type="EMBL" id="CAG5080545.1"/>
    </source>
</evidence>
<dbReference type="EMBL" id="OU015584">
    <property type="protein sequence ID" value="CAG5080545.1"/>
    <property type="molecule type" value="Genomic_DNA"/>
</dbReference>
<protein>
    <recommendedName>
        <fullName evidence="4">DUF3575 domain-containing protein</fullName>
    </recommendedName>
</protein>
<dbReference type="AlphaFoldDB" id="A0A916NBB2"/>
<organism evidence="2 3">
    <name type="scientific">Parvicella tangerina</name>
    <dbReference type="NCBI Taxonomy" id="2829795"/>
    <lineage>
        <taxon>Bacteria</taxon>
        <taxon>Pseudomonadati</taxon>
        <taxon>Bacteroidota</taxon>
        <taxon>Flavobacteriia</taxon>
        <taxon>Flavobacteriales</taxon>
        <taxon>Parvicellaceae</taxon>
        <taxon>Parvicella</taxon>
    </lineage>
</organism>
<feature type="signal peptide" evidence="1">
    <location>
        <begin position="1"/>
        <end position="18"/>
    </location>
</feature>
<proteinExistence type="predicted"/>